<comment type="caution">
    <text evidence="1">The sequence shown here is derived from an EMBL/GenBank/DDBJ whole genome shotgun (WGS) entry which is preliminary data.</text>
</comment>
<dbReference type="AlphaFoldDB" id="N1ZXH5"/>
<dbReference type="PATRIC" id="fig|1235802.3.peg.5148"/>
<dbReference type="Proteomes" id="UP000012589">
    <property type="component" value="Unassembled WGS sequence"/>
</dbReference>
<name>N1ZXH5_9FIRM</name>
<keyword evidence="2" id="KW-1185">Reference proteome</keyword>
<evidence type="ECO:0000313" key="1">
    <source>
        <dbReference type="EMBL" id="EMZ20591.1"/>
    </source>
</evidence>
<sequence>MSPRTGRPTNNPKENYTGIRLSDDELKKLKFCMEKTGMTKTGVIRAGIELVYEQITKK</sequence>
<dbReference type="eggNOG" id="ENOG5033GPS">
    <property type="taxonomic scope" value="Bacteria"/>
</dbReference>
<accession>N1ZXH5</accession>
<reference evidence="1 2" key="1">
    <citation type="journal article" date="2014" name="Genome Announc.">
        <title>Draft genome sequences of the altered schaedler flora, a defined bacterial community from gnotobiotic mice.</title>
        <authorList>
            <person name="Wannemuehler M.J."/>
            <person name="Overstreet A.M."/>
            <person name="Ward D.V."/>
            <person name="Phillips G.J."/>
        </authorList>
    </citation>
    <scope>NUCLEOTIDE SEQUENCE [LARGE SCALE GENOMIC DNA]</scope>
    <source>
        <strain evidence="1 2">ASF492</strain>
    </source>
</reference>
<proteinExistence type="predicted"/>
<organism evidence="1 2">
    <name type="scientific">Eubacterium plexicaudatum ASF492</name>
    <dbReference type="NCBI Taxonomy" id="1235802"/>
    <lineage>
        <taxon>Bacteria</taxon>
        <taxon>Bacillati</taxon>
        <taxon>Bacillota</taxon>
        <taxon>Clostridia</taxon>
        <taxon>Eubacteriales</taxon>
        <taxon>Eubacteriaceae</taxon>
        <taxon>Eubacterium</taxon>
    </lineage>
</organism>
<evidence type="ECO:0008006" key="3">
    <source>
        <dbReference type="Google" id="ProtNLM"/>
    </source>
</evidence>
<gene>
    <name evidence="1" type="ORF">C823_04889</name>
</gene>
<evidence type="ECO:0000313" key="2">
    <source>
        <dbReference type="Proteomes" id="UP000012589"/>
    </source>
</evidence>
<protein>
    <recommendedName>
        <fullName evidence="3">Ribbon-helix-helix protein CopG domain-containing protein</fullName>
    </recommendedName>
</protein>
<dbReference type="EMBL" id="AQFT01000141">
    <property type="protein sequence ID" value="EMZ20591.1"/>
    <property type="molecule type" value="Genomic_DNA"/>
</dbReference>
<dbReference type="HOGENOM" id="CLU_198307_0_2_9"/>